<comment type="caution">
    <text evidence="1">The sequence shown here is derived from an EMBL/GenBank/DDBJ whole genome shotgun (WGS) entry which is preliminary data.</text>
</comment>
<reference evidence="1 2" key="1">
    <citation type="journal article" date="2024" name="G3 (Bethesda)">
        <title>Genome assembly of Hibiscus sabdariffa L. provides insights into metabolisms of medicinal natural products.</title>
        <authorList>
            <person name="Kim T."/>
        </authorList>
    </citation>
    <scope>NUCLEOTIDE SEQUENCE [LARGE SCALE GENOMIC DNA]</scope>
    <source>
        <strain evidence="1">TK-2024</strain>
        <tissue evidence="1">Old leaves</tissue>
    </source>
</reference>
<organism evidence="1 2">
    <name type="scientific">Hibiscus sabdariffa</name>
    <name type="common">roselle</name>
    <dbReference type="NCBI Taxonomy" id="183260"/>
    <lineage>
        <taxon>Eukaryota</taxon>
        <taxon>Viridiplantae</taxon>
        <taxon>Streptophyta</taxon>
        <taxon>Embryophyta</taxon>
        <taxon>Tracheophyta</taxon>
        <taxon>Spermatophyta</taxon>
        <taxon>Magnoliopsida</taxon>
        <taxon>eudicotyledons</taxon>
        <taxon>Gunneridae</taxon>
        <taxon>Pentapetalae</taxon>
        <taxon>rosids</taxon>
        <taxon>malvids</taxon>
        <taxon>Malvales</taxon>
        <taxon>Malvaceae</taxon>
        <taxon>Malvoideae</taxon>
        <taxon>Hibiscus</taxon>
    </lineage>
</organism>
<keyword evidence="2" id="KW-1185">Reference proteome</keyword>
<protein>
    <submittedName>
        <fullName evidence="1">Uncharacterized protein</fullName>
    </submittedName>
</protein>
<gene>
    <name evidence="1" type="ORF">V6N12_007483</name>
</gene>
<name>A0ABR2F1X0_9ROSI</name>
<sequence length="163" mass="17980">MVVGADGEQNIVTNRALGDILETCLGCELIEEVCEMVSCSNDDISWARKVDMENGNIEACAHESDVEPEQDKYLSVKEKRNRDCAVKKSTKVGKKNVSFELIDYSPSDSDIARMQKLTMSARKTLELGKRLGMEIIGDEEEVVAELVGLGVKAVLDFCFVEIG</sequence>
<accession>A0ABR2F1X0</accession>
<dbReference type="EMBL" id="JBBPBM010000009">
    <property type="protein sequence ID" value="KAK8568950.1"/>
    <property type="molecule type" value="Genomic_DNA"/>
</dbReference>
<proteinExistence type="predicted"/>
<dbReference type="Proteomes" id="UP001472677">
    <property type="component" value="Unassembled WGS sequence"/>
</dbReference>
<evidence type="ECO:0000313" key="1">
    <source>
        <dbReference type="EMBL" id="KAK8568950.1"/>
    </source>
</evidence>
<evidence type="ECO:0000313" key="2">
    <source>
        <dbReference type="Proteomes" id="UP001472677"/>
    </source>
</evidence>